<dbReference type="PANTHER" id="PTHR11022">
    <property type="entry name" value="PEPTIDOGLYCAN RECOGNITION PROTEIN"/>
    <property type="match status" value="1"/>
</dbReference>
<dbReference type="InterPro" id="IPR007730">
    <property type="entry name" value="SPOR-like_dom"/>
</dbReference>
<dbReference type="CDD" id="cd06583">
    <property type="entry name" value="PGRP"/>
    <property type="match status" value="1"/>
</dbReference>
<dbReference type="GO" id="GO:0042834">
    <property type="term" value="F:peptidoglycan binding"/>
    <property type="evidence" value="ECO:0007669"/>
    <property type="project" value="InterPro"/>
</dbReference>
<reference evidence="4" key="1">
    <citation type="submission" date="2016-10" db="EMBL/GenBank/DDBJ databases">
        <authorList>
            <person name="Varghese N."/>
            <person name="Submissions S."/>
        </authorList>
    </citation>
    <scope>NUCLEOTIDE SEQUENCE [LARGE SCALE GENOMIC DNA]</scope>
    <source>
        <strain evidence="4">DSM 3669</strain>
    </source>
</reference>
<dbReference type="InterPro" id="IPR006619">
    <property type="entry name" value="PGRP_domain_met/bac"/>
</dbReference>
<proteinExistence type="inferred from homology"/>
<dbReference type="Gene3D" id="3.30.70.1070">
    <property type="entry name" value="Sporulation related repeat"/>
    <property type="match status" value="1"/>
</dbReference>
<dbReference type="AlphaFoldDB" id="A0A1I6E0G6"/>
<dbReference type="OrthoDB" id="9811296at2"/>
<dbReference type="InterPro" id="IPR036505">
    <property type="entry name" value="Amidase/PGRP_sf"/>
</dbReference>
<evidence type="ECO:0000313" key="4">
    <source>
        <dbReference type="Proteomes" id="UP000199584"/>
    </source>
</evidence>
<organism evidence="3 4">
    <name type="scientific">Desulfoscipio geothermicus DSM 3669</name>
    <dbReference type="NCBI Taxonomy" id="1121426"/>
    <lineage>
        <taxon>Bacteria</taxon>
        <taxon>Bacillati</taxon>
        <taxon>Bacillota</taxon>
        <taxon>Clostridia</taxon>
        <taxon>Eubacteriales</taxon>
        <taxon>Desulfallaceae</taxon>
        <taxon>Desulfoscipio</taxon>
    </lineage>
</organism>
<gene>
    <name evidence="3" type="ORF">SAMN05660706_12237</name>
</gene>
<evidence type="ECO:0000313" key="3">
    <source>
        <dbReference type="EMBL" id="SFR11071.1"/>
    </source>
</evidence>
<dbReference type="SMART" id="SM00701">
    <property type="entry name" value="PGRP"/>
    <property type="match status" value="1"/>
</dbReference>
<dbReference type="PANTHER" id="PTHR11022:SF41">
    <property type="entry name" value="PEPTIDOGLYCAN-RECOGNITION PROTEIN LC-RELATED"/>
    <property type="match status" value="1"/>
</dbReference>
<dbReference type="SMART" id="SM00644">
    <property type="entry name" value="Ami_2"/>
    <property type="match status" value="1"/>
</dbReference>
<dbReference type="GO" id="GO:0008270">
    <property type="term" value="F:zinc ion binding"/>
    <property type="evidence" value="ECO:0007669"/>
    <property type="project" value="InterPro"/>
</dbReference>
<dbReference type="InterPro" id="IPR036680">
    <property type="entry name" value="SPOR-like_sf"/>
</dbReference>
<dbReference type="InterPro" id="IPR015510">
    <property type="entry name" value="PGRP"/>
</dbReference>
<evidence type="ECO:0000259" key="2">
    <source>
        <dbReference type="PROSITE" id="PS51724"/>
    </source>
</evidence>
<sequence length="201" mass="22001">MKHSYIIVHHTGAEEKDAERVRRYHLSLGWRDVGYNFVVERDGRVVNGRSLDIPGAHCLAAGMNHRSIGVALIGNLDNHPPTRPQVETLPSLLWSLAHRFGIPTEHVLGHREVPGAATACPGRFVDMTALRRALGGRAKAPQPDAPVSGGRRDAPVLPEIPAPLLWRVQAGAFQSREAAERQARRLRDLGIDALVVAPEDI</sequence>
<dbReference type="InterPro" id="IPR002502">
    <property type="entry name" value="Amidase_domain"/>
</dbReference>
<comment type="similarity">
    <text evidence="1">Belongs to the N-acetylmuramoyl-L-alanine amidase 2 family.</text>
</comment>
<name>A0A1I6E0G6_9FIRM</name>
<evidence type="ECO:0000256" key="1">
    <source>
        <dbReference type="ARBA" id="ARBA00007553"/>
    </source>
</evidence>
<dbReference type="Pfam" id="PF05036">
    <property type="entry name" value="SPOR"/>
    <property type="match status" value="1"/>
</dbReference>
<accession>A0A1I6E0G6</accession>
<dbReference type="GO" id="GO:0009253">
    <property type="term" value="P:peptidoglycan catabolic process"/>
    <property type="evidence" value="ECO:0007669"/>
    <property type="project" value="InterPro"/>
</dbReference>
<dbReference type="RefSeq" id="WP_092485049.1">
    <property type="nucleotide sequence ID" value="NZ_FOYM01000022.1"/>
</dbReference>
<dbReference type="GO" id="GO:0008745">
    <property type="term" value="F:N-acetylmuramoyl-L-alanine amidase activity"/>
    <property type="evidence" value="ECO:0007669"/>
    <property type="project" value="InterPro"/>
</dbReference>
<protein>
    <submittedName>
        <fullName evidence="3">Negative regulator of beta-lactamase expression</fullName>
    </submittedName>
</protein>
<dbReference type="Gene3D" id="3.40.80.10">
    <property type="entry name" value="Peptidoglycan recognition protein-like"/>
    <property type="match status" value="1"/>
</dbReference>
<dbReference type="PROSITE" id="PS51724">
    <property type="entry name" value="SPOR"/>
    <property type="match status" value="1"/>
</dbReference>
<feature type="domain" description="SPOR" evidence="2">
    <location>
        <begin position="160"/>
        <end position="201"/>
    </location>
</feature>
<dbReference type="SUPFAM" id="SSF110997">
    <property type="entry name" value="Sporulation related repeat"/>
    <property type="match status" value="1"/>
</dbReference>
<dbReference type="EMBL" id="FOYM01000022">
    <property type="protein sequence ID" value="SFR11071.1"/>
    <property type="molecule type" value="Genomic_DNA"/>
</dbReference>
<dbReference type="Pfam" id="PF01510">
    <property type="entry name" value="Amidase_2"/>
    <property type="match status" value="1"/>
</dbReference>
<dbReference type="Proteomes" id="UP000199584">
    <property type="component" value="Unassembled WGS sequence"/>
</dbReference>
<dbReference type="STRING" id="39060.SAMN05660706_12237"/>
<keyword evidence="4" id="KW-1185">Reference proteome</keyword>
<dbReference type="SUPFAM" id="SSF55846">
    <property type="entry name" value="N-acetylmuramoyl-L-alanine amidase-like"/>
    <property type="match status" value="1"/>
</dbReference>